<protein>
    <submittedName>
        <fullName evidence="1">Uncharacterized protein</fullName>
    </submittedName>
</protein>
<dbReference type="Proteomes" id="UP001243375">
    <property type="component" value="Unassembled WGS sequence"/>
</dbReference>
<proteinExistence type="predicted"/>
<keyword evidence="2" id="KW-1185">Reference proteome</keyword>
<evidence type="ECO:0000313" key="2">
    <source>
        <dbReference type="Proteomes" id="UP001243375"/>
    </source>
</evidence>
<evidence type="ECO:0000313" key="1">
    <source>
        <dbReference type="EMBL" id="KAJ9119637.1"/>
    </source>
</evidence>
<dbReference type="EMBL" id="JASBWU010000008">
    <property type="protein sequence ID" value="KAJ9119637.1"/>
    <property type="molecule type" value="Genomic_DNA"/>
</dbReference>
<reference evidence="1" key="1">
    <citation type="submission" date="2023-04" db="EMBL/GenBank/DDBJ databases">
        <title>Draft Genome sequencing of Naganishia species isolated from polar environments using Oxford Nanopore Technology.</title>
        <authorList>
            <person name="Leo P."/>
            <person name="Venkateswaran K."/>
        </authorList>
    </citation>
    <scope>NUCLEOTIDE SEQUENCE</scope>
    <source>
        <strain evidence="1">MNA-CCFEE 5425</strain>
    </source>
</reference>
<sequence length="171" mass="17754">MKVQVFGAIFAAVVTLCTSAATPPAPLNTPDIPCNGRSCIGQSGAPGARCGKDGMQIACADSMWCVNVDNALGLDGTTKQVGVCAPAGTTAEQIPHCKDLNCEKPGIGGSLRYCSADGVVNYCSAQWYCENIDNHGDFKEKSPKKAICLNPQPTVKTLGLQPTGDSKHIAP</sequence>
<gene>
    <name evidence="1" type="ORF">QFC22_003346</name>
</gene>
<comment type="caution">
    <text evidence="1">The sequence shown here is derived from an EMBL/GenBank/DDBJ whole genome shotgun (WGS) entry which is preliminary data.</text>
</comment>
<accession>A0ACC2X8N1</accession>
<organism evidence="1 2">
    <name type="scientific">Naganishia vaughanmartiniae</name>
    <dbReference type="NCBI Taxonomy" id="1424756"/>
    <lineage>
        <taxon>Eukaryota</taxon>
        <taxon>Fungi</taxon>
        <taxon>Dikarya</taxon>
        <taxon>Basidiomycota</taxon>
        <taxon>Agaricomycotina</taxon>
        <taxon>Tremellomycetes</taxon>
        <taxon>Filobasidiales</taxon>
        <taxon>Filobasidiaceae</taxon>
        <taxon>Naganishia</taxon>
    </lineage>
</organism>
<name>A0ACC2X8N1_9TREE</name>